<evidence type="ECO:0000313" key="3">
    <source>
        <dbReference type="Proteomes" id="UP001157733"/>
    </source>
</evidence>
<organism evidence="2 3">
    <name type="scientific">Nitrospina watsonii</name>
    <dbReference type="NCBI Taxonomy" id="1323948"/>
    <lineage>
        <taxon>Bacteria</taxon>
        <taxon>Pseudomonadati</taxon>
        <taxon>Nitrospinota/Tectimicrobiota group</taxon>
        <taxon>Nitrospinota</taxon>
        <taxon>Nitrospinia</taxon>
        <taxon>Nitrospinales</taxon>
        <taxon>Nitrospinaceae</taxon>
        <taxon>Nitrospina</taxon>
    </lineage>
</organism>
<dbReference type="Proteomes" id="UP001157733">
    <property type="component" value="Chromosome"/>
</dbReference>
<sequence length="70" mass="8025">MSENEKKTQLWESVLAEKSFLKKKDDTAPAPGIKSKVDKVYDELEIEKRYEQIRDKDDATDAPLDGPRVS</sequence>
<evidence type="ECO:0000313" key="2">
    <source>
        <dbReference type="EMBL" id="CAI2717615.1"/>
    </source>
</evidence>
<accession>A0ABN8VWQ3</accession>
<gene>
    <name evidence="2" type="ORF">NSPWAT_0756</name>
</gene>
<reference evidence="2 3" key="1">
    <citation type="submission" date="2022-09" db="EMBL/GenBank/DDBJ databases">
        <authorList>
            <person name="Kop L."/>
        </authorList>
    </citation>
    <scope>NUCLEOTIDE SEQUENCE [LARGE SCALE GENOMIC DNA]</scope>
    <source>
        <strain evidence="2 3">347</strain>
    </source>
</reference>
<protein>
    <submittedName>
        <fullName evidence="2">Uncharacterized protein</fullName>
    </submittedName>
</protein>
<evidence type="ECO:0000256" key="1">
    <source>
        <dbReference type="SAM" id="MobiDB-lite"/>
    </source>
</evidence>
<keyword evidence="3" id="KW-1185">Reference proteome</keyword>
<feature type="region of interest" description="Disordered" evidence="1">
    <location>
        <begin position="51"/>
        <end position="70"/>
    </location>
</feature>
<dbReference type="EMBL" id="OX336137">
    <property type="protein sequence ID" value="CAI2717615.1"/>
    <property type="molecule type" value="Genomic_DNA"/>
</dbReference>
<dbReference type="RefSeq" id="WP_282010541.1">
    <property type="nucleotide sequence ID" value="NZ_OX336137.1"/>
</dbReference>
<name>A0ABN8VWQ3_9BACT</name>
<proteinExistence type="predicted"/>